<dbReference type="Pfam" id="PF03372">
    <property type="entry name" value="Exo_endo_phos"/>
    <property type="match status" value="1"/>
</dbReference>
<reference evidence="2 3" key="1">
    <citation type="journal article" date="2018" name="Mol. Plant">
        <title>The genome of Artemisia annua provides insight into the evolution of Asteraceae family and artemisinin biosynthesis.</title>
        <authorList>
            <person name="Shen Q."/>
            <person name="Zhang L."/>
            <person name="Liao Z."/>
            <person name="Wang S."/>
            <person name="Yan T."/>
            <person name="Shi P."/>
            <person name="Liu M."/>
            <person name="Fu X."/>
            <person name="Pan Q."/>
            <person name="Wang Y."/>
            <person name="Lv Z."/>
            <person name="Lu X."/>
            <person name="Zhang F."/>
            <person name="Jiang W."/>
            <person name="Ma Y."/>
            <person name="Chen M."/>
            <person name="Hao X."/>
            <person name="Li L."/>
            <person name="Tang Y."/>
            <person name="Lv G."/>
            <person name="Zhou Y."/>
            <person name="Sun X."/>
            <person name="Brodelius P.E."/>
            <person name="Rose J.K.C."/>
            <person name="Tang K."/>
        </authorList>
    </citation>
    <scope>NUCLEOTIDE SEQUENCE [LARGE SCALE GENOMIC DNA]</scope>
    <source>
        <strain evidence="3">cv. Huhao1</strain>
        <tissue evidence="2">Leaf</tissue>
    </source>
</reference>
<dbReference type="GO" id="GO:0003964">
    <property type="term" value="F:RNA-directed DNA polymerase activity"/>
    <property type="evidence" value="ECO:0007669"/>
    <property type="project" value="UniProtKB-KW"/>
</dbReference>
<accession>A0A2U1MLL4</accession>
<dbReference type="PANTHER" id="PTHR35218:SF9">
    <property type="entry name" value="ENDONUCLEASE_EXONUCLEASE_PHOSPHATASE DOMAIN-CONTAINING PROTEIN"/>
    <property type="match status" value="1"/>
</dbReference>
<keyword evidence="2" id="KW-0548">Nucleotidyltransferase</keyword>
<dbReference type="AlphaFoldDB" id="A0A2U1MLL4"/>
<dbReference type="OrthoDB" id="1932741at2759"/>
<evidence type="ECO:0000313" key="2">
    <source>
        <dbReference type="EMBL" id="PWA62155.1"/>
    </source>
</evidence>
<dbReference type="InterPro" id="IPR005135">
    <property type="entry name" value="Endo/exonuclease/phosphatase"/>
</dbReference>
<dbReference type="PANTHER" id="PTHR35218">
    <property type="entry name" value="RNASE H DOMAIN-CONTAINING PROTEIN"/>
    <property type="match status" value="1"/>
</dbReference>
<evidence type="ECO:0000313" key="3">
    <source>
        <dbReference type="Proteomes" id="UP000245207"/>
    </source>
</evidence>
<dbReference type="InterPro" id="IPR036691">
    <property type="entry name" value="Endo/exonu/phosph_ase_sf"/>
</dbReference>
<dbReference type="Gene3D" id="3.60.10.10">
    <property type="entry name" value="Endonuclease/exonuclease/phosphatase"/>
    <property type="match status" value="1"/>
</dbReference>
<protein>
    <submittedName>
        <fullName evidence="2">RNA-directed DNA polymerase, eukaryota, Reverse transcriptase zinc-binding domain protein</fullName>
    </submittedName>
</protein>
<comment type="caution">
    <text evidence="2">The sequence shown here is derived from an EMBL/GenBank/DDBJ whole genome shotgun (WGS) entry which is preliminary data.</text>
</comment>
<proteinExistence type="predicted"/>
<sequence>MDLNADMKIAAWNVRGMCNNDMKKEVRKFIREKNLSVCATLETHLKPKQLNKACEFVYGRWPYISNIQESTRGCRIIVGWNPDEVHVMLVHSNSQSMLCLIEITNSKTQLFCSFVYAANTGKERRELWKNLERHKSLIKDDPWVLMGDWNRQSQGIQIVDDNNVTSWVSRNGEKSNFIMSKAWEDWRISNTNWQVPMNIKESNETVIEEWKEDQLSCL</sequence>
<evidence type="ECO:0000259" key="1">
    <source>
        <dbReference type="Pfam" id="PF03372"/>
    </source>
</evidence>
<keyword evidence="2" id="KW-0695">RNA-directed DNA polymerase</keyword>
<organism evidence="2 3">
    <name type="scientific">Artemisia annua</name>
    <name type="common">Sweet wormwood</name>
    <dbReference type="NCBI Taxonomy" id="35608"/>
    <lineage>
        <taxon>Eukaryota</taxon>
        <taxon>Viridiplantae</taxon>
        <taxon>Streptophyta</taxon>
        <taxon>Embryophyta</taxon>
        <taxon>Tracheophyta</taxon>
        <taxon>Spermatophyta</taxon>
        <taxon>Magnoliopsida</taxon>
        <taxon>eudicotyledons</taxon>
        <taxon>Gunneridae</taxon>
        <taxon>Pentapetalae</taxon>
        <taxon>asterids</taxon>
        <taxon>campanulids</taxon>
        <taxon>Asterales</taxon>
        <taxon>Asteraceae</taxon>
        <taxon>Asteroideae</taxon>
        <taxon>Anthemideae</taxon>
        <taxon>Artemisiinae</taxon>
        <taxon>Artemisia</taxon>
    </lineage>
</organism>
<dbReference type="Proteomes" id="UP000245207">
    <property type="component" value="Unassembled WGS sequence"/>
</dbReference>
<dbReference type="SUPFAM" id="SSF56219">
    <property type="entry name" value="DNase I-like"/>
    <property type="match status" value="1"/>
</dbReference>
<feature type="domain" description="Endonuclease/exonuclease/phosphatase" evidence="1">
    <location>
        <begin position="11"/>
        <end position="166"/>
    </location>
</feature>
<dbReference type="EMBL" id="PKPP01004932">
    <property type="protein sequence ID" value="PWA62155.1"/>
    <property type="molecule type" value="Genomic_DNA"/>
</dbReference>
<name>A0A2U1MLL4_ARTAN</name>
<gene>
    <name evidence="2" type="ORF">CTI12_AA366370</name>
</gene>
<keyword evidence="3" id="KW-1185">Reference proteome</keyword>
<keyword evidence="2" id="KW-0808">Transferase</keyword>